<organism evidence="2 3">
    <name type="scientific">Anoxybacter fermentans</name>
    <dbReference type="NCBI Taxonomy" id="1323375"/>
    <lineage>
        <taxon>Bacteria</taxon>
        <taxon>Bacillati</taxon>
        <taxon>Bacillota</taxon>
        <taxon>Clostridia</taxon>
        <taxon>Halanaerobiales</taxon>
        <taxon>Anoxybacter</taxon>
    </lineage>
</organism>
<name>A0A3Q9HS62_9FIRM</name>
<proteinExistence type="predicted"/>
<evidence type="ECO:0000313" key="2">
    <source>
        <dbReference type="EMBL" id="AZR74562.1"/>
    </source>
</evidence>
<accession>A0A3Q9HS62</accession>
<feature type="domain" description="DUF4178" evidence="1">
    <location>
        <begin position="26"/>
        <end position="157"/>
    </location>
</feature>
<evidence type="ECO:0000313" key="3">
    <source>
        <dbReference type="Proteomes" id="UP000267250"/>
    </source>
</evidence>
<evidence type="ECO:0000259" key="1">
    <source>
        <dbReference type="Pfam" id="PF13785"/>
    </source>
</evidence>
<dbReference type="OrthoDB" id="3775810at2"/>
<dbReference type="RefSeq" id="WP_127017924.1">
    <property type="nucleotide sequence ID" value="NZ_CP016379.1"/>
</dbReference>
<dbReference type="EMBL" id="CP016379">
    <property type="protein sequence ID" value="AZR74562.1"/>
    <property type="molecule type" value="Genomic_DNA"/>
</dbReference>
<dbReference type="AlphaFoldDB" id="A0A3Q9HS62"/>
<gene>
    <name evidence="2" type="ORF">BBF96_14900</name>
</gene>
<keyword evidence="3" id="KW-1185">Reference proteome</keyword>
<dbReference type="Proteomes" id="UP000267250">
    <property type="component" value="Chromosome"/>
</dbReference>
<dbReference type="Pfam" id="PF13785">
    <property type="entry name" value="DUF4178"/>
    <property type="match status" value="1"/>
</dbReference>
<sequence length="169" mass="19473">MSFFKRLFGGGKKKSKIQKRNPFNLQVGDVVSYDLEDYIVIGKLVYNDSSYEWYAYQLDSGSKRIWLASEDDDEIILGIYESTDLRLTNVPNEIEYKGQIFYLEEHGKATITTADGRVGAKTGQVMEYWDFESDNGDFLSVEKWGNEIEVSYGYPIDEHELEFLPGSQE</sequence>
<reference evidence="2 3" key="1">
    <citation type="submission" date="2016-07" db="EMBL/GenBank/DDBJ databases">
        <title>Genome and transcriptome analysis of iron-reducing fermentative bacteria Anoxybacter fermentans.</title>
        <authorList>
            <person name="Zeng X."/>
            <person name="Shao Z."/>
        </authorList>
    </citation>
    <scope>NUCLEOTIDE SEQUENCE [LARGE SCALE GENOMIC DNA]</scope>
    <source>
        <strain evidence="2 3">DY22613</strain>
    </source>
</reference>
<protein>
    <recommendedName>
        <fullName evidence="1">DUF4178 domain-containing protein</fullName>
    </recommendedName>
</protein>
<dbReference type="InterPro" id="IPR025235">
    <property type="entry name" value="DUF4178"/>
</dbReference>
<dbReference type="KEGG" id="aft:BBF96_14900"/>